<evidence type="ECO:0000313" key="1">
    <source>
        <dbReference type="EMBL" id="OWZ16297.1"/>
    </source>
</evidence>
<comment type="caution">
    <text evidence="1">The sequence shown here is derived from an EMBL/GenBank/DDBJ whole genome shotgun (WGS) entry which is preliminary data.</text>
</comment>
<evidence type="ECO:0000313" key="2">
    <source>
        <dbReference type="Proteomes" id="UP000198211"/>
    </source>
</evidence>
<sequence>MNIGAPKTLVSNFDTHKTASIARAIVEFSSDDDENQLVRNRGRSYHQRRKPALQTEIIDDHEGDTCTHPRCFAVARLHQKCIRHGGSSKCSQPGCNKNAFAKGKCVKHRSWTRQESITRYLTKIPVKDTRMDEQDAKPTLGIQTGSAFVTTSSAVKGKEKTEKKTTASSMHTGAQIRNDFTAVPTRTTTVLTSYNSRPHYTTEGNVSYSRPVCIAYANPNSYSTDINSQCEGGICLNPTCTSLAQANGFCINHNLRAELPFALAQEWRA</sequence>
<protein>
    <submittedName>
        <fullName evidence="1">Uncharacterized protein</fullName>
    </submittedName>
</protein>
<keyword evidence="2" id="KW-1185">Reference proteome</keyword>
<dbReference type="AlphaFoldDB" id="A0A225WH06"/>
<proteinExistence type="predicted"/>
<reference evidence="2" key="1">
    <citation type="submission" date="2017-03" db="EMBL/GenBank/DDBJ databases">
        <title>Phytopthora megakarya and P. palmivora, two closely related causual agents of cacao black pod achieved similar genome size and gene model numbers by different mechanisms.</title>
        <authorList>
            <person name="Ali S."/>
            <person name="Shao J."/>
            <person name="Larry D.J."/>
            <person name="Kronmiller B."/>
            <person name="Shen D."/>
            <person name="Strem M.D."/>
            <person name="Melnick R.L."/>
            <person name="Guiltinan M.J."/>
            <person name="Tyler B.M."/>
            <person name="Meinhardt L.W."/>
            <person name="Bailey B.A."/>
        </authorList>
    </citation>
    <scope>NUCLEOTIDE SEQUENCE [LARGE SCALE GENOMIC DNA]</scope>
    <source>
        <strain evidence="2">zdho120</strain>
    </source>
</reference>
<name>A0A225WH06_9STRA</name>
<accession>A0A225WH06</accession>
<organism evidence="1 2">
    <name type="scientific">Phytophthora megakarya</name>
    <dbReference type="NCBI Taxonomy" id="4795"/>
    <lineage>
        <taxon>Eukaryota</taxon>
        <taxon>Sar</taxon>
        <taxon>Stramenopiles</taxon>
        <taxon>Oomycota</taxon>
        <taxon>Peronosporomycetes</taxon>
        <taxon>Peronosporales</taxon>
        <taxon>Peronosporaceae</taxon>
        <taxon>Phytophthora</taxon>
    </lineage>
</organism>
<dbReference type="Proteomes" id="UP000198211">
    <property type="component" value="Unassembled WGS sequence"/>
</dbReference>
<gene>
    <name evidence="1" type="ORF">PHMEG_0009929</name>
</gene>
<dbReference type="EMBL" id="NBNE01000958">
    <property type="protein sequence ID" value="OWZ16297.1"/>
    <property type="molecule type" value="Genomic_DNA"/>
</dbReference>